<reference evidence="1" key="1">
    <citation type="submission" date="2021-04" db="EMBL/GenBank/DDBJ databases">
        <title>Genome sequence of Woronichinia naegeliana from Washington state freshwater lake bloom.</title>
        <authorList>
            <person name="Dreher T.W."/>
        </authorList>
    </citation>
    <scope>NUCLEOTIDE SEQUENCE</scope>
    <source>
        <strain evidence="1">WA131</strain>
    </source>
</reference>
<evidence type="ECO:0000313" key="1">
    <source>
        <dbReference type="EMBL" id="UXE60121.1"/>
    </source>
</evidence>
<dbReference type="Proteomes" id="UP001065613">
    <property type="component" value="Chromosome"/>
</dbReference>
<name>A0A977KUE5_9CYAN</name>
<dbReference type="AlphaFoldDB" id="A0A977KUE5"/>
<gene>
    <name evidence="1" type="ORF">KA717_31395</name>
</gene>
<proteinExistence type="predicted"/>
<dbReference type="EMBL" id="CP073041">
    <property type="protein sequence ID" value="UXE60121.1"/>
    <property type="molecule type" value="Genomic_DNA"/>
</dbReference>
<sequence>MLAEVKAWGLKAETATGDSWYASKNNLNTIKDKDFQGLFALEANRLVSVELETKYVQVQTLDIPQDGLIVYLKQVG</sequence>
<dbReference type="KEGG" id="wna:KA717_31395"/>
<accession>A0A977KUE5</accession>
<protein>
    <submittedName>
        <fullName evidence="1">Uncharacterized protein</fullName>
    </submittedName>
</protein>
<organism evidence="1">
    <name type="scientific">Woronichinia naegeliana WA131</name>
    <dbReference type="NCBI Taxonomy" id="2824559"/>
    <lineage>
        <taxon>Bacteria</taxon>
        <taxon>Bacillati</taxon>
        <taxon>Cyanobacteriota</taxon>
        <taxon>Cyanophyceae</taxon>
        <taxon>Synechococcales</taxon>
        <taxon>Coelosphaeriaceae</taxon>
        <taxon>Woronichinia</taxon>
    </lineage>
</organism>